<keyword evidence="5" id="KW-1185">Reference proteome</keyword>
<evidence type="ECO:0000313" key="4">
    <source>
        <dbReference type="EMBL" id="MCS3920162.1"/>
    </source>
</evidence>
<gene>
    <name evidence="4" type="ORF">M2350_002579</name>
</gene>
<dbReference type="InterPro" id="IPR016181">
    <property type="entry name" value="Acyl_CoA_acyltransferase"/>
</dbReference>
<dbReference type="EC" id="2.3.1.267" evidence="4"/>
<keyword evidence="1 4" id="KW-0808">Transferase</keyword>
<dbReference type="GO" id="GO:0008999">
    <property type="term" value="F:protein-N-terminal-alanine acetyltransferase activity"/>
    <property type="evidence" value="ECO:0007669"/>
    <property type="project" value="UniProtKB-EC"/>
</dbReference>
<comment type="caution">
    <text evidence="4">The sequence shown here is derived from an EMBL/GenBank/DDBJ whole genome shotgun (WGS) entry which is preliminary data.</text>
</comment>
<dbReference type="InterPro" id="IPR000182">
    <property type="entry name" value="GNAT_dom"/>
</dbReference>
<dbReference type="SUPFAM" id="SSF55729">
    <property type="entry name" value="Acyl-CoA N-acyltransferases (Nat)"/>
    <property type="match status" value="1"/>
</dbReference>
<accession>A0ABT2EQG6</accession>
<evidence type="ECO:0000256" key="1">
    <source>
        <dbReference type="ARBA" id="ARBA00022679"/>
    </source>
</evidence>
<keyword evidence="2 4" id="KW-0012">Acyltransferase</keyword>
<dbReference type="EMBL" id="JANUCP010000004">
    <property type="protein sequence ID" value="MCS3920162.1"/>
    <property type="molecule type" value="Genomic_DNA"/>
</dbReference>
<evidence type="ECO:0000313" key="5">
    <source>
        <dbReference type="Proteomes" id="UP001204798"/>
    </source>
</evidence>
<reference evidence="4 5" key="1">
    <citation type="submission" date="2022-08" db="EMBL/GenBank/DDBJ databases">
        <title>Bacterial and archaeal communities from various locations to study Microbial Dark Matter (Phase II).</title>
        <authorList>
            <person name="Stepanauskas R."/>
        </authorList>
    </citation>
    <scope>NUCLEOTIDE SEQUENCE [LARGE SCALE GENOMIC DNA]</scope>
    <source>
        <strain evidence="4 5">PD1</strain>
    </source>
</reference>
<dbReference type="Proteomes" id="UP001204798">
    <property type="component" value="Unassembled WGS sequence"/>
</dbReference>
<dbReference type="NCBIfam" id="TIGR01575">
    <property type="entry name" value="rimI"/>
    <property type="match status" value="1"/>
</dbReference>
<sequence length="194" mass="22220">MFRRLLEWLGLVEPKDEEWQEPRGELVIRPMTYADLDDVARLEKMCFGWGAWSKGAFASELKRGPKSYFVVARINGVLVGFAGWRQEGEEAHVANIAVHPKMRGRKIGELLLRTILEEAVRRGLNESMLEVRKSNLVAQNLYRKYGYKVVTIRRGYYSFPIEDAVVMKLEDIRSALQSVPPPKVKAKILLSVSE</sequence>
<dbReference type="RefSeq" id="WP_259098003.1">
    <property type="nucleotide sequence ID" value="NZ_CP130454.1"/>
</dbReference>
<evidence type="ECO:0000259" key="3">
    <source>
        <dbReference type="PROSITE" id="PS51186"/>
    </source>
</evidence>
<dbReference type="Gene3D" id="3.40.630.30">
    <property type="match status" value="1"/>
</dbReference>
<organism evidence="4 5">
    <name type="scientific">Candidatus Fervidibacter sacchari</name>
    <dbReference type="NCBI Taxonomy" id="1448929"/>
    <lineage>
        <taxon>Bacteria</taxon>
        <taxon>Candidatus Fervidibacterota</taxon>
        <taxon>Candidatus Fervidibacter</taxon>
    </lineage>
</organism>
<evidence type="ECO:0000256" key="2">
    <source>
        <dbReference type="ARBA" id="ARBA00023315"/>
    </source>
</evidence>
<name>A0ABT2EQG6_9BACT</name>
<dbReference type="CDD" id="cd04301">
    <property type="entry name" value="NAT_SF"/>
    <property type="match status" value="1"/>
</dbReference>
<dbReference type="PANTHER" id="PTHR42919">
    <property type="entry name" value="N-ALPHA-ACETYLTRANSFERASE"/>
    <property type="match status" value="1"/>
</dbReference>
<dbReference type="InterPro" id="IPR051556">
    <property type="entry name" value="N-term/lysine_N-AcTrnsfr"/>
</dbReference>
<dbReference type="InterPro" id="IPR006464">
    <property type="entry name" value="AcTrfase_RimI/Ard1"/>
</dbReference>
<protein>
    <submittedName>
        <fullName evidence="4">Ribosomal-protein-alanine N-acetyltransferase</fullName>
        <ecNumber evidence="4">2.3.1.267</ecNumber>
    </submittedName>
</protein>
<feature type="domain" description="N-acetyltransferase" evidence="3">
    <location>
        <begin position="26"/>
        <end position="172"/>
    </location>
</feature>
<dbReference type="PROSITE" id="PS51186">
    <property type="entry name" value="GNAT"/>
    <property type="match status" value="1"/>
</dbReference>
<dbReference type="Pfam" id="PF00583">
    <property type="entry name" value="Acetyltransf_1"/>
    <property type="match status" value="1"/>
</dbReference>
<dbReference type="PANTHER" id="PTHR42919:SF8">
    <property type="entry name" value="N-ALPHA-ACETYLTRANSFERASE 50"/>
    <property type="match status" value="1"/>
</dbReference>
<proteinExistence type="predicted"/>